<feature type="transmembrane region" description="Helical" evidence="1">
    <location>
        <begin position="14"/>
        <end position="34"/>
    </location>
</feature>
<keyword evidence="1" id="KW-0472">Membrane</keyword>
<reference evidence="2 3" key="1">
    <citation type="submission" date="2016-11" db="EMBL/GenBank/DDBJ databases">
        <authorList>
            <person name="Jaros S."/>
            <person name="Januszkiewicz K."/>
            <person name="Wedrychowicz H."/>
        </authorList>
    </citation>
    <scope>NUCLEOTIDE SEQUENCE [LARGE SCALE GENOMIC DNA]</scope>
    <source>
        <strain evidence="2 3">CECT 7868</strain>
    </source>
</reference>
<dbReference type="InterPro" id="IPR016024">
    <property type="entry name" value="ARM-type_fold"/>
</dbReference>
<dbReference type="InterPro" id="IPR011989">
    <property type="entry name" value="ARM-like"/>
</dbReference>
<name>A0A1M5ZJ73_9VIBR</name>
<keyword evidence="1" id="KW-0812">Transmembrane</keyword>
<dbReference type="AlphaFoldDB" id="A0A1M5ZJ73"/>
<gene>
    <name evidence="2" type="ORF">VA7868_02806</name>
</gene>
<evidence type="ECO:0000313" key="3">
    <source>
        <dbReference type="Proteomes" id="UP000184608"/>
    </source>
</evidence>
<dbReference type="Gene3D" id="1.25.10.10">
    <property type="entry name" value="Leucine-rich Repeat Variant"/>
    <property type="match status" value="1"/>
</dbReference>
<accession>A0A1M5ZJ73</accession>
<evidence type="ECO:0000256" key="1">
    <source>
        <dbReference type="SAM" id="Phobius"/>
    </source>
</evidence>
<keyword evidence="1" id="KW-1133">Transmembrane helix</keyword>
<organism evidence="2 3">
    <name type="scientific">Vibrio aerogenes CECT 7868</name>
    <dbReference type="NCBI Taxonomy" id="1216006"/>
    <lineage>
        <taxon>Bacteria</taxon>
        <taxon>Pseudomonadati</taxon>
        <taxon>Pseudomonadota</taxon>
        <taxon>Gammaproteobacteria</taxon>
        <taxon>Vibrionales</taxon>
        <taxon>Vibrionaceae</taxon>
        <taxon>Vibrio</taxon>
    </lineage>
</organism>
<dbReference type="OrthoDB" id="9823119at2"/>
<proteinExistence type="predicted"/>
<dbReference type="Proteomes" id="UP000184608">
    <property type="component" value="Unassembled WGS sequence"/>
</dbReference>
<dbReference type="SUPFAM" id="SSF48371">
    <property type="entry name" value="ARM repeat"/>
    <property type="match status" value="1"/>
</dbReference>
<keyword evidence="3" id="KW-1185">Reference proteome</keyword>
<evidence type="ECO:0000313" key="2">
    <source>
        <dbReference type="EMBL" id="SHI24179.1"/>
    </source>
</evidence>
<protein>
    <recommendedName>
        <fullName evidence="4">HEAT repeat protein</fullName>
    </recommendedName>
</protein>
<evidence type="ECO:0008006" key="4">
    <source>
        <dbReference type="Google" id="ProtNLM"/>
    </source>
</evidence>
<dbReference type="EMBL" id="FQXZ01000030">
    <property type="protein sequence ID" value="SHI24179.1"/>
    <property type="molecule type" value="Genomic_DNA"/>
</dbReference>
<sequence>MKNGKKGFLSMKNILIYLFGIASGYFISDILFLFNSDISPTELSTRYTDNSAMISTNTITTSVDSIHNSNMNKTEAGETCTGNNCYQPTSEHYSTRLAATDVGQLLNQLENSPDNDFSSDTFQTLSFLIKKDDALALQVENAIRNSHSYDEKWKLLNILANNHSQETIRFATDMLTSQNDSQTQKLGLELVDMMALHHLPATLSQALVEATYHQSDPAFLGQVITLLGHQADSNIQPLVEERLQALLSDTHQQIKAAAIDGLAEISAPYQIQETARSYLTDADEMTRNAAISSLFKLSADEIDSDIIAGLNQMKNDPTTTDSTRRLAAAVLEAM</sequence>
<dbReference type="Pfam" id="PF13646">
    <property type="entry name" value="HEAT_2"/>
    <property type="match status" value="1"/>
</dbReference>